<dbReference type="Proteomes" id="UP000720124">
    <property type="component" value="Unassembled WGS sequence"/>
</dbReference>
<proteinExistence type="predicted"/>
<gene>
    <name evidence="1" type="ORF">HJA87_14190</name>
</gene>
<evidence type="ECO:0000313" key="1">
    <source>
        <dbReference type="EMBL" id="MBY3591019.1"/>
    </source>
</evidence>
<protein>
    <submittedName>
        <fullName evidence="1">Uncharacterized protein</fullName>
    </submittedName>
</protein>
<name>A0ABS7LIA2_9HYPH</name>
<reference evidence="1 2" key="1">
    <citation type="submission" date="2020-06" db="EMBL/GenBank/DDBJ databases">
        <title>Global-level population genomics: horizontal gene transfer, symbiosis and evolution in Rhizobia.</title>
        <authorList>
            <person name="Gai Y."/>
        </authorList>
    </citation>
    <scope>NUCLEOTIDE SEQUENCE [LARGE SCALE GENOMIC DNA]</scope>
    <source>
        <strain evidence="1 2">PLR6_1b</strain>
    </source>
</reference>
<comment type="caution">
    <text evidence="1">The sequence shown here is derived from an EMBL/GenBank/DDBJ whole genome shotgun (WGS) entry which is preliminary data.</text>
</comment>
<dbReference type="GeneID" id="66148700"/>
<accession>A0ABS7LIA2</accession>
<sequence>MYLAIGVFPFVGTQPLQSIHYAIFLAQNVNIFATSLEQGSYERLPSDPLPPLAGQVRNFRHWCHKPTYWLAAEQTGIG</sequence>
<dbReference type="RefSeq" id="WP_207603182.1">
    <property type="nucleotide sequence ID" value="NZ_CP071613.1"/>
</dbReference>
<dbReference type="EMBL" id="JABTXI010000005">
    <property type="protein sequence ID" value="MBY3591019.1"/>
    <property type="molecule type" value="Genomic_DNA"/>
</dbReference>
<evidence type="ECO:0000313" key="2">
    <source>
        <dbReference type="Proteomes" id="UP000720124"/>
    </source>
</evidence>
<organism evidence="1 2">
    <name type="scientific">Rhizobium bangladeshense</name>
    <dbReference type="NCBI Taxonomy" id="1138189"/>
    <lineage>
        <taxon>Bacteria</taxon>
        <taxon>Pseudomonadati</taxon>
        <taxon>Pseudomonadota</taxon>
        <taxon>Alphaproteobacteria</taxon>
        <taxon>Hyphomicrobiales</taxon>
        <taxon>Rhizobiaceae</taxon>
        <taxon>Rhizobium/Agrobacterium group</taxon>
        <taxon>Rhizobium</taxon>
    </lineage>
</organism>
<keyword evidence="2" id="KW-1185">Reference proteome</keyword>